<gene>
    <name evidence="2" type="ORF">LSINAPIS_LOCUS13508</name>
</gene>
<feature type="region of interest" description="Disordered" evidence="1">
    <location>
        <begin position="69"/>
        <end position="104"/>
    </location>
</feature>
<evidence type="ECO:0000256" key="1">
    <source>
        <dbReference type="SAM" id="MobiDB-lite"/>
    </source>
</evidence>
<reference evidence="2 3" key="1">
    <citation type="submission" date="2017-07" db="EMBL/GenBank/DDBJ databases">
        <authorList>
            <person name="Talla V."/>
            <person name="Backstrom N."/>
        </authorList>
    </citation>
    <scope>NUCLEOTIDE SEQUENCE [LARGE SCALE GENOMIC DNA]</scope>
</reference>
<name>A0A5E4QZM2_9NEOP</name>
<protein>
    <submittedName>
        <fullName evidence="2">Uncharacterized protein</fullName>
    </submittedName>
</protein>
<feature type="compositionally biased region" description="Basic residues" evidence="1">
    <location>
        <begin position="79"/>
        <end position="97"/>
    </location>
</feature>
<dbReference type="Proteomes" id="UP000324832">
    <property type="component" value="Unassembled WGS sequence"/>
</dbReference>
<keyword evidence="3" id="KW-1185">Reference proteome</keyword>
<dbReference type="EMBL" id="FZQP02006780">
    <property type="protein sequence ID" value="VVD03532.1"/>
    <property type="molecule type" value="Genomic_DNA"/>
</dbReference>
<sequence length="313" mass="34982">MPTTRLSRVSKFLIGRCIENKCDIIPSTWMCGGTFFRVLQSCGISLLVRCFHDLTIWVESPVIPLVLQENEGGDDHPARPRRRGTRLAARRGPHRHQPAAPPRHPNINTIFVLQKRVIRAIYNLVRQPPQLRAHHAGPAAAAGRLVDEDCTRILQPRNTRSLLDAHGGVLQDVEVWRAALEKHSLDTSPGLTPDVASLCVFYRIYRGECPEELYDIIPTIWTCGGPPQCGFQGAFFLVLRSCGMSFLVRCFRDHTTWVLSRKARTPSLKAGNVLVIPLVLQERLGGGDHLIPGDPYARLSTYSIKKKPKRGAP</sequence>
<accession>A0A5E4QZM2</accession>
<organism evidence="2 3">
    <name type="scientific">Leptidea sinapis</name>
    <dbReference type="NCBI Taxonomy" id="189913"/>
    <lineage>
        <taxon>Eukaryota</taxon>
        <taxon>Metazoa</taxon>
        <taxon>Ecdysozoa</taxon>
        <taxon>Arthropoda</taxon>
        <taxon>Hexapoda</taxon>
        <taxon>Insecta</taxon>
        <taxon>Pterygota</taxon>
        <taxon>Neoptera</taxon>
        <taxon>Endopterygota</taxon>
        <taxon>Lepidoptera</taxon>
        <taxon>Glossata</taxon>
        <taxon>Ditrysia</taxon>
        <taxon>Papilionoidea</taxon>
        <taxon>Pieridae</taxon>
        <taxon>Dismorphiinae</taxon>
        <taxon>Leptidea</taxon>
    </lineage>
</organism>
<evidence type="ECO:0000313" key="2">
    <source>
        <dbReference type="EMBL" id="VVD03532.1"/>
    </source>
</evidence>
<dbReference type="AlphaFoldDB" id="A0A5E4QZM2"/>
<evidence type="ECO:0000313" key="3">
    <source>
        <dbReference type="Proteomes" id="UP000324832"/>
    </source>
</evidence>
<proteinExistence type="predicted"/>